<feature type="domain" description="Apple" evidence="7">
    <location>
        <begin position="343"/>
        <end position="424"/>
    </location>
</feature>
<dbReference type="Pfam" id="PF08276">
    <property type="entry name" value="PAN_2"/>
    <property type="match status" value="1"/>
</dbReference>
<keyword evidence="9" id="KW-1185">Reference proteome</keyword>
<dbReference type="PANTHER" id="PTHR32444">
    <property type="entry name" value="BULB-TYPE LECTIN DOMAIN-CONTAINING PROTEIN"/>
    <property type="match status" value="1"/>
</dbReference>
<keyword evidence="2" id="KW-1015">Disulfide bond</keyword>
<feature type="domain" description="Bulb-type lectin" evidence="6">
    <location>
        <begin position="27"/>
        <end position="151"/>
    </location>
</feature>
<organism evidence="8 9">
    <name type="scientific">Hibiscus sabdariffa</name>
    <name type="common">roselle</name>
    <dbReference type="NCBI Taxonomy" id="183260"/>
    <lineage>
        <taxon>Eukaryota</taxon>
        <taxon>Viridiplantae</taxon>
        <taxon>Streptophyta</taxon>
        <taxon>Embryophyta</taxon>
        <taxon>Tracheophyta</taxon>
        <taxon>Spermatophyta</taxon>
        <taxon>Magnoliopsida</taxon>
        <taxon>eudicotyledons</taxon>
        <taxon>Gunneridae</taxon>
        <taxon>Pentapetalae</taxon>
        <taxon>rosids</taxon>
        <taxon>malvids</taxon>
        <taxon>Malvales</taxon>
        <taxon>Malvaceae</taxon>
        <taxon>Malvoideae</taxon>
        <taxon>Hibiscus</taxon>
    </lineage>
</organism>
<feature type="signal peptide" evidence="5">
    <location>
        <begin position="1"/>
        <end position="26"/>
    </location>
</feature>
<dbReference type="CDD" id="cd01098">
    <property type="entry name" value="PAN_AP_plant"/>
    <property type="match status" value="1"/>
</dbReference>
<gene>
    <name evidence="8" type="ORF">V6N12_058629</name>
</gene>
<dbReference type="InterPro" id="IPR001480">
    <property type="entry name" value="Bulb-type_lectin_dom"/>
</dbReference>
<dbReference type="PROSITE" id="PS50927">
    <property type="entry name" value="BULB_LECTIN"/>
    <property type="match status" value="1"/>
</dbReference>
<protein>
    <submittedName>
        <fullName evidence="8">Uncharacterized protein</fullName>
    </submittedName>
</protein>
<sequence>MGTITASNSLLLHLCFYFFCLSFGKAADTITFSTPINDPQALTSNNGVFRLGFFSLSNSTDRYVGIWYNNRGIPQESVLWVANRNNPLKGGSGVFMVSDDGNLVVSYGQNQVLWSSNVRNGATPNASARLLDTGNLVLKDNSTAATVWESFRHPSDVFMPTMRISTNVRNGEKVQLTSWKSSSDPSNGGFSFGMEPLNIPQAFIWNNSKPYWRTGPWNGHTFIGLPNLNSVVLDGVRIENDNEGTWYLTLALAGQPLFSYVNLDPLGNPTQRYWDDEKGNWTTYRSFLETECDIYGKCGAFGICESQKSSICTCLRGFEPNNIDEWNSGNWTDGCTRIKPLRCDLESGDDKDGFLKLERIKVPDFAEWSESDHLENECENLCLNNCSCIAYAYDAGIGCMSWSQDLIDIQKFSRGGINLYIRLPRSELEKKNITVIIIITVATGTTVLIAISLVFLLRWMAKKRAMKQKGEEIRVFQVHAKSPVRHMADENRKEVKLQQLPFFKFQELAAATMDFNLSNKLGEGGFGPVYKVKIEIDASSLNPSWTHFPP</sequence>
<dbReference type="PROSITE" id="PS50948">
    <property type="entry name" value="PAN"/>
    <property type="match status" value="1"/>
</dbReference>
<evidence type="ECO:0000256" key="2">
    <source>
        <dbReference type="ARBA" id="ARBA00023157"/>
    </source>
</evidence>
<keyword evidence="4" id="KW-0472">Membrane</keyword>
<evidence type="ECO:0000259" key="7">
    <source>
        <dbReference type="PROSITE" id="PS50948"/>
    </source>
</evidence>
<reference evidence="8 9" key="1">
    <citation type="journal article" date="2024" name="G3 (Bethesda)">
        <title>Genome assembly of Hibiscus sabdariffa L. provides insights into metabolisms of medicinal natural products.</title>
        <authorList>
            <person name="Kim T."/>
        </authorList>
    </citation>
    <scope>NUCLEOTIDE SEQUENCE [LARGE SCALE GENOMIC DNA]</scope>
    <source>
        <strain evidence="8">TK-2024</strain>
        <tissue evidence="8">Old leaves</tissue>
    </source>
</reference>
<dbReference type="Pfam" id="PF00954">
    <property type="entry name" value="S_locus_glycop"/>
    <property type="match status" value="1"/>
</dbReference>
<dbReference type="Gene3D" id="2.90.10.30">
    <property type="match status" value="1"/>
</dbReference>
<dbReference type="InterPro" id="IPR000858">
    <property type="entry name" value="S_locus_glycoprot_dom"/>
</dbReference>
<dbReference type="PANTHER" id="PTHR32444:SF198">
    <property type="entry name" value="BULB-TYPE LECTIN DOMAIN-CONTAINING PROTEIN"/>
    <property type="match status" value="1"/>
</dbReference>
<dbReference type="SMART" id="SM00473">
    <property type="entry name" value="PAN_AP"/>
    <property type="match status" value="1"/>
</dbReference>
<keyword evidence="3" id="KW-0325">Glycoprotein</keyword>
<evidence type="ECO:0000313" key="8">
    <source>
        <dbReference type="EMBL" id="KAK8565054.1"/>
    </source>
</evidence>
<dbReference type="InterPro" id="IPR003609">
    <property type="entry name" value="Pan_app"/>
</dbReference>
<dbReference type="Pfam" id="PF01453">
    <property type="entry name" value="B_lectin"/>
    <property type="match status" value="1"/>
</dbReference>
<dbReference type="SMART" id="SM00108">
    <property type="entry name" value="B_lectin"/>
    <property type="match status" value="1"/>
</dbReference>
<dbReference type="SUPFAM" id="SSF51110">
    <property type="entry name" value="alpha-D-mannose-specific plant lectins"/>
    <property type="match status" value="1"/>
</dbReference>
<evidence type="ECO:0000256" key="1">
    <source>
        <dbReference type="ARBA" id="ARBA00022729"/>
    </source>
</evidence>
<dbReference type="Gene3D" id="3.30.200.20">
    <property type="entry name" value="Phosphorylase Kinase, domain 1"/>
    <property type="match status" value="1"/>
</dbReference>
<name>A0ABR2EUK8_9ROSI</name>
<evidence type="ECO:0000256" key="4">
    <source>
        <dbReference type="SAM" id="Phobius"/>
    </source>
</evidence>
<evidence type="ECO:0000256" key="5">
    <source>
        <dbReference type="SAM" id="SignalP"/>
    </source>
</evidence>
<feature type="transmembrane region" description="Helical" evidence="4">
    <location>
        <begin position="433"/>
        <end position="457"/>
    </location>
</feature>
<feature type="chain" id="PRO_5046030970" evidence="5">
    <location>
        <begin position="27"/>
        <end position="550"/>
    </location>
</feature>
<dbReference type="CDD" id="cd00028">
    <property type="entry name" value="B_lectin"/>
    <property type="match status" value="1"/>
</dbReference>
<evidence type="ECO:0000259" key="6">
    <source>
        <dbReference type="PROSITE" id="PS50927"/>
    </source>
</evidence>
<dbReference type="EMBL" id="JBBPBM010000010">
    <property type="protein sequence ID" value="KAK8565054.1"/>
    <property type="molecule type" value="Genomic_DNA"/>
</dbReference>
<keyword evidence="4" id="KW-0812">Transmembrane</keyword>
<comment type="caution">
    <text evidence="8">The sequence shown here is derived from an EMBL/GenBank/DDBJ whole genome shotgun (WGS) entry which is preliminary data.</text>
</comment>
<keyword evidence="1 5" id="KW-0732">Signal</keyword>
<accession>A0ABR2EUK8</accession>
<dbReference type="Proteomes" id="UP001472677">
    <property type="component" value="Unassembled WGS sequence"/>
</dbReference>
<evidence type="ECO:0000313" key="9">
    <source>
        <dbReference type="Proteomes" id="UP001472677"/>
    </source>
</evidence>
<evidence type="ECO:0000256" key="3">
    <source>
        <dbReference type="ARBA" id="ARBA00023180"/>
    </source>
</evidence>
<proteinExistence type="predicted"/>
<keyword evidence="4" id="KW-1133">Transmembrane helix</keyword>
<dbReference type="InterPro" id="IPR036426">
    <property type="entry name" value="Bulb-type_lectin_dom_sf"/>
</dbReference>